<dbReference type="VEuPathDB" id="TriTrypDB:BSAL_33710"/>
<proteinExistence type="predicted"/>
<name>A0A0S4JP65_BODSA</name>
<protein>
    <submittedName>
        <fullName evidence="2">Uncharacterized protein</fullName>
    </submittedName>
</protein>
<evidence type="ECO:0000256" key="1">
    <source>
        <dbReference type="SAM" id="MobiDB-lite"/>
    </source>
</evidence>
<evidence type="ECO:0000313" key="3">
    <source>
        <dbReference type="Proteomes" id="UP000051952"/>
    </source>
</evidence>
<dbReference type="OrthoDB" id="278588at2759"/>
<keyword evidence="3" id="KW-1185">Reference proteome</keyword>
<sequence length="233" mass="25562">MAFNTADTRQRAHQPIDTSNPHGTWIEEKSYNKTRPGANKKVLCGNWQEEGCLEGDKQSQGLALESVRLDGTRYRGGFESTPYLTTAVDPRERRPDLVTTQRGSFCDSNGDVRSQRQPALGVRSAARNEQVLQQAKEALAQAQLERTTGSLTDSMKSGTAAKIGSTNGRVDRRVINEVRQDYLYEAPVTLWSGNPVSGKTMVVHGKSAHNPTASSVHSRHTGFTDDKYALGSL</sequence>
<gene>
    <name evidence="2" type="ORF">BSAL_33710</name>
</gene>
<dbReference type="OMA" id="WIEEKSY"/>
<reference evidence="3" key="1">
    <citation type="submission" date="2015-09" db="EMBL/GenBank/DDBJ databases">
        <authorList>
            <consortium name="Pathogen Informatics"/>
        </authorList>
    </citation>
    <scope>NUCLEOTIDE SEQUENCE [LARGE SCALE GENOMIC DNA]</scope>
    <source>
        <strain evidence="3">Lake Konstanz</strain>
    </source>
</reference>
<feature type="region of interest" description="Disordered" evidence="1">
    <location>
        <begin position="1"/>
        <end position="25"/>
    </location>
</feature>
<dbReference type="AlphaFoldDB" id="A0A0S4JP65"/>
<evidence type="ECO:0000313" key="2">
    <source>
        <dbReference type="EMBL" id="CUG91716.1"/>
    </source>
</evidence>
<dbReference type="Proteomes" id="UP000051952">
    <property type="component" value="Unassembled WGS sequence"/>
</dbReference>
<organism evidence="2 3">
    <name type="scientific">Bodo saltans</name>
    <name type="common">Flagellated protozoan</name>
    <dbReference type="NCBI Taxonomy" id="75058"/>
    <lineage>
        <taxon>Eukaryota</taxon>
        <taxon>Discoba</taxon>
        <taxon>Euglenozoa</taxon>
        <taxon>Kinetoplastea</taxon>
        <taxon>Metakinetoplastina</taxon>
        <taxon>Eubodonida</taxon>
        <taxon>Bodonidae</taxon>
        <taxon>Bodo</taxon>
    </lineage>
</organism>
<dbReference type="EMBL" id="CYKH01001960">
    <property type="protein sequence ID" value="CUG91716.1"/>
    <property type="molecule type" value="Genomic_DNA"/>
</dbReference>
<accession>A0A0S4JP65</accession>